<dbReference type="EMBL" id="PDUG01000002">
    <property type="protein sequence ID" value="PIC43594.1"/>
    <property type="molecule type" value="Genomic_DNA"/>
</dbReference>
<keyword evidence="1" id="KW-1133">Transmembrane helix</keyword>
<protein>
    <recommendedName>
        <fullName evidence="4">Serpentine receptor class gamma</fullName>
    </recommendedName>
</protein>
<name>A0A2G5UVP9_9PELO</name>
<proteinExistence type="predicted"/>
<organism evidence="2 3">
    <name type="scientific">Caenorhabditis nigoni</name>
    <dbReference type="NCBI Taxonomy" id="1611254"/>
    <lineage>
        <taxon>Eukaryota</taxon>
        <taxon>Metazoa</taxon>
        <taxon>Ecdysozoa</taxon>
        <taxon>Nematoda</taxon>
        <taxon>Chromadorea</taxon>
        <taxon>Rhabditida</taxon>
        <taxon>Rhabditina</taxon>
        <taxon>Rhabditomorpha</taxon>
        <taxon>Rhabditoidea</taxon>
        <taxon>Rhabditidae</taxon>
        <taxon>Peloderinae</taxon>
        <taxon>Caenorhabditis</taxon>
    </lineage>
</organism>
<dbReference type="STRING" id="1611254.A0A2G5UVP9"/>
<sequence length="197" mass="22917">MQSYEFSFLIAKLGFFLAVFANSFLIYITLCHVRKIDAIYKTMVSFYAMLGILFSGWEMIAKPFMHNFNESMVFFSLRTTVSQKFFQFSIAFYAGMCEALMALLAAQFVYRYLVSCRAEFSKKHEQGSGLLWILYPAIPGIMYYSSFYLFCLPDHYADSYLRTEFQSSYGLDISTVPRFVILSYVGQKVTVHFLIRD</sequence>
<gene>
    <name evidence="2" type="primary">Cni-str-52</name>
    <name evidence="2" type="synonym">Cnig_chr_II.g4271</name>
    <name evidence="2" type="ORF">B9Z55_004271</name>
</gene>
<evidence type="ECO:0000256" key="1">
    <source>
        <dbReference type="SAM" id="Phobius"/>
    </source>
</evidence>
<dbReference type="Proteomes" id="UP000230233">
    <property type="component" value="Chromosome II"/>
</dbReference>
<dbReference type="OrthoDB" id="10470776at2759"/>
<keyword evidence="1" id="KW-0812">Transmembrane</keyword>
<keyword evidence="1" id="KW-0472">Membrane</keyword>
<dbReference type="PANTHER" id="PTHR46178">
    <property type="entry name" value="SEVEN TM RECEPTOR"/>
    <property type="match status" value="1"/>
</dbReference>
<accession>A0A2G5UVP9</accession>
<dbReference type="Pfam" id="PF10326">
    <property type="entry name" value="7TM_GPCR_Str"/>
    <property type="match status" value="1"/>
</dbReference>
<feature type="transmembrane region" description="Helical" evidence="1">
    <location>
        <begin position="130"/>
        <end position="150"/>
    </location>
</feature>
<feature type="transmembrane region" description="Helical" evidence="1">
    <location>
        <begin position="85"/>
        <end position="110"/>
    </location>
</feature>
<feature type="transmembrane region" description="Helical" evidence="1">
    <location>
        <begin position="42"/>
        <end position="65"/>
    </location>
</feature>
<keyword evidence="3" id="KW-1185">Reference proteome</keyword>
<evidence type="ECO:0000313" key="3">
    <source>
        <dbReference type="Proteomes" id="UP000230233"/>
    </source>
</evidence>
<feature type="transmembrane region" description="Helical" evidence="1">
    <location>
        <begin position="6"/>
        <end position="30"/>
    </location>
</feature>
<dbReference type="PANTHER" id="PTHR46178:SF3">
    <property type="entry name" value="SEVEN TM RECEPTOR"/>
    <property type="match status" value="1"/>
</dbReference>
<evidence type="ECO:0000313" key="2">
    <source>
        <dbReference type="EMBL" id="PIC43594.1"/>
    </source>
</evidence>
<reference evidence="3" key="1">
    <citation type="submission" date="2017-10" db="EMBL/GenBank/DDBJ databases">
        <title>Rapid genome shrinkage in a self-fertile nematode reveals novel sperm competition proteins.</title>
        <authorList>
            <person name="Yin D."/>
            <person name="Schwarz E.M."/>
            <person name="Thomas C.G."/>
            <person name="Felde R.L."/>
            <person name="Korf I.F."/>
            <person name="Cutter A.D."/>
            <person name="Schartner C.M."/>
            <person name="Ralston E.J."/>
            <person name="Meyer B.J."/>
            <person name="Haag E.S."/>
        </authorList>
    </citation>
    <scope>NUCLEOTIDE SEQUENCE [LARGE SCALE GENOMIC DNA]</scope>
    <source>
        <strain evidence="3">JU1422</strain>
    </source>
</reference>
<comment type="caution">
    <text evidence="2">The sequence shown here is derived from an EMBL/GenBank/DDBJ whole genome shotgun (WGS) entry which is preliminary data.</text>
</comment>
<dbReference type="InterPro" id="IPR019428">
    <property type="entry name" value="7TM_GPCR_serpentine_rcpt_Str"/>
</dbReference>
<dbReference type="AlphaFoldDB" id="A0A2G5UVP9"/>
<evidence type="ECO:0008006" key="4">
    <source>
        <dbReference type="Google" id="ProtNLM"/>
    </source>
</evidence>